<accession>A0A1E7EZK2</accession>
<sequence>MADSTSSSGADDEIARLKAMAQKLRSEAAGLEANQAEERASVAKLAFEKFDKNQDGEVSLQELKAGLEKAMKTELPNERVQKLMNEFDVSGDGSLQLNEMVSVDQFRNKLEAYAREEKSLARDAVDEAKKQEEMARKAEARLEILNDKDPTTKDKIISVIPYLFPLLDSLQFGRFLIMENADNPLVGLLGLLFTAYRSIPFSGFIAFLALNTLSSNPGLNKLVRFNMQQAIFLDIALFFPGLVIALIGGLGSVAGFTIPDAGNQAANTVIFGVLLLTVLYTSISSLLGITPDAIPIISKAVEDRMPTTDMFDDEGKFVPREAREEKDENKKDDDKKKD</sequence>
<feature type="transmembrane region" description="Helical" evidence="9">
    <location>
        <begin position="185"/>
        <end position="210"/>
    </location>
</feature>
<evidence type="ECO:0000256" key="9">
    <source>
        <dbReference type="SAM" id="Phobius"/>
    </source>
</evidence>
<reference evidence="11 12" key="1">
    <citation type="submission" date="2016-09" db="EMBL/GenBank/DDBJ databases">
        <title>Extensive genetic diversity and differential bi-allelic expression allows diatom success in the polar Southern Ocean.</title>
        <authorList>
            <consortium name="DOE Joint Genome Institute"/>
            <person name="Mock T."/>
            <person name="Otillar R.P."/>
            <person name="Strauss J."/>
            <person name="Dupont C."/>
            <person name="Frickenhaus S."/>
            <person name="Maumus F."/>
            <person name="Mcmullan M."/>
            <person name="Sanges R."/>
            <person name="Schmutz J."/>
            <person name="Toseland A."/>
            <person name="Valas R."/>
            <person name="Veluchamy A."/>
            <person name="Ward B.J."/>
            <person name="Allen A."/>
            <person name="Barry K."/>
            <person name="Falciatore A."/>
            <person name="Ferrante M."/>
            <person name="Fortunato A.E."/>
            <person name="Gloeckner G."/>
            <person name="Gruber A."/>
            <person name="Hipkin R."/>
            <person name="Janech M."/>
            <person name="Kroth P."/>
            <person name="Leese F."/>
            <person name="Lindquist E."/>
            <person name="Lyon B.R."/>
            <person name="Martin J."/>
            <person name="Mayer C."/>
            <person name="Parker M."/>
            <person name="Quesneville H."/>
            <person name="Raymond J."/>
            <person name="Uhlig C."/>
            <person name="Valentin K.U."/>
            <person name="Worden A.Z."/>
            <person name="Armbrust E.V."/>
            <person name="Bowler C."/>
            <person name="Green B."/>
            <person name="Moulton V."/>
            <person name="Van Oosterhout C."/>
            <person name="Grigoriev I."/>
        </authorList>
    </citation>
    <scope>NUCLEOTIDE SEQUENCE [LARGE SCALE GENOMIC DNA]</scope>
    <source>
        <strain evidence="11 12">CCMP1102</strain>
    </source>
</reference>
<feature type="coiled-coil region" evidence="7">
    <location>
        <begin position="7"/>
        <end position="41"/>
    </location>
</feature>
<name>A0A1E7EZK2_9STRA</name>
<feature type="coiled-coil region" evidence="7">
    <location>
        <begin position="103"/>
        <end position="148"/>
    </location>
</feature>
<dbReference type="SUPFAM" id="SSF47473">
    <property type="entry name" value="EF-hand"/>
    <property type="match status" value="1"/>
</dbReference>
<evidence type="ECO:0000256" key="7">
    <source>
        <dbReference type="SAM" id="Coils"/>
    </source>
</evidence>
<dbReference type="PROSITE" id="PS50222">
    <property type="entry name" value="EF_HAND_2"/>
    <property type="match status" value="2"/>
</dbReference>
<evidence type="ECO:0000256" key="6">
    <source>
        <dbReference type="ARBA" id="ARBA00023136"/>
    </source>
</evidence>
<keyword evidence="12" id="KW-1185">Reference proteome</keyword>
<dbReference type="OrthoDB" id="196341at2759"/>
<dbReference type="InParanoid" id="A0A1E7EZK2"/>
<dbReference type="PROSITE" id="PS00018">
    <property type="entry name" value="EF_HAND_1"/>
    <property type="match status" value="2"/>
</dbReference>
<keyword evidence="7" id="KW-0175">Coiled coil</keyword>
<dbReference type="CDD" id="cd00051">
    <property type="entry name" value="EFh"/>
    <property type="match status" value="1"/>
</dbReference>
<comment type="similarity">
    <text evidence="2">Belongs to the Tic20 family.</text>
</comment>
<dbReference type="Pfam" id="PF13499">
    <property type="entry name" value="EF-hand_7"/>
    <property type="match status" value="1"/>
</dbReference>
<feature type="domain" description="EF-hand" evidence="10">
    <location>
        <begin position="38"/>
        <end position="73"/>
    </location>
</feature>
<feature type="compositionally biased region" description="Basic and acidic residues" evidence="8">
    <location>
        <begin position="313"/>
        <end position="338"/>
    </location>
</feature>
<dbReference type="Pfam" id="PF16166">
    <property type="entry name" value="TIC20"/>
    <property type="match status" value="1"/>
</dbReference>
<gene>
    <name evidence="11" type="ORF">FRACYDRAFT_246074</name>
</gene>
<keyword evidence="3 9" id="KW-0812">Transmembrane</keyword>
<keyword evidence="4" id="KW-0106">Calcium</keyword>
<dbReference type="Gene3D" id="1.10.238.10">
    <property type="entry name" value="EF-hand"/>
    <property type="match status" value="1"/>
</dbReference>
<feature type="domain" description="EF-hand" evidence="10">
    <location>
        <begin position="75"/>
        <end position="110"/>
    </location>
</feature>
<dbReference type="InterPro" id="IPR011992">
    <property type="entry name" value="EF-hand-dom_pair"/>
</dbReference>
<evidence type="ECO:0000313" key="12">
    <source>
        <dbReference type="Proteomes" id="UP000095751"/>
    </source>
</evidence>
<feature type="region of interest" description="Disordered" evidence="8">
    <location>
        <begin position="307"/>
        <end position="338"/>
    </location>
</feature>
<dbReference type="InterPro" id="IPR002048">
    <property type="entry name" value="EF_hand_dom"/>
</dbReference>
<dbReference type="AlphaFoldDB" id="A0A1E7EZK2"/>
<dbReference type="EMBL" id="KV784369">
    <property type="protein sequence ID" value="OEU10973.1"/>
    <property type="molecule type" value="Genomic_DNA"/>
</dbReference>
<evidence type="ECO:0000256" key="5">
    <source>
        <dbReference type="ARBA" id="ARBA00022989"/>
    </source>
</evidence>
<keyword evidence="5 9" id="KW-1133">Transmembrane helix</keyword>
<comment type="subcellular location">
    <subcellularLocation>
        <location evidence="1">Plastid</location>
        <location evidence="1">Chloroplast membrane</location>
        <topology evidence="1">Multi-pass membrane protein</topology>
    </subcellularLocation>
</comment>
<keyword evidence="6 9" id="KW-0472">Membrane</keyword>
<feature type="transmembrane region" description="Helical" evidence="9">
    <location>
        <begin position="268"/>
        <end position="289"/>
    </location>
</feature>
<dbReference type="PANTHER" id="PTHR33510">
    <property type="entry name" value="PROTEIN TIC 20-II, CHLOROPLASTIC"/>
    <property type="match status" value="1"/>
</dbReference>
<dbReference type="SMART" id="SM00054">
    <property type="entry name" value="EFh"/>
    <property type="match status" value="2"/>
</dbReference>
<dbReference type="Proteomes" id="UP000095751">
    <property type="component" value="Unassembled WGS sequence"/>
</dbReference>
<evidence type="ECO:0000256" key="3">
    <source>
        <dbReference type="ARBA" id="ARBA00022692"/>
    </source>
</evidence>
<evidence type="ECO:0000256" key="2">
    <source>
        <dbReference type="ARBA" id="ARBA00009596"/>
    </source>
</evidence>
<organism evidence="11 12">
    <name type="scientific">Fragilariopsis cylindrus CCMP1102</name>
    <dbReference type="NCBI Taxonomy" id="635003"/>
    <lineage>
        <taxon>Eukaryota</taxon>
        <taxon>Sar</taxon>
        <taxon>Stramenopiles</taxon>
        <taxon>Ochrophyta</taxon>
        <taxon>Bacillariophyta</taxon>
        <taxon>Bacillariophyceae</taxon>
        <taxon>Bacillariophycidae</taxon>
        <taxon>Bacillariales</taxon>
        <taxon>Bacillariaceae</taxon>
        <taxon>Fragilariopsis</taxon>
    </lineage>
</organism>
<dbReference type="KEGG" id="fcy:FRACYDRAFT_246074"/>
<evidence type="ECO:0000256" key="8">
    <source>
        <dbReference type="SAM" id="MobiDB-lite"/>
    </source>
</evidence>
<evidence type="ECO:0000313" key="11">
    <source>
        <dbReference type="EMBL" id="OEU10973.1"/>
    </source>
</evidence>
<evidence type="ECO:0000259" key="10">
    <source>
        <dbReference type="PROSITE" id="PS50222"/>
    </source>
</evidence>
<dbReference type="InterPro" id="IPR018247">
    <property type="entry name" value="EF_Hand_1_Ca_BS"/>
</dbReference>
<dbReference type="InterPro" id="IPR005691">
    <property type="entry name" value="Tic20"/>
</dbReference>
<feature type="transmembrane region" description="Helical" evidence="9">
    <location>
        <begin position="231"/>
        <end position="256"/>
    </location>
</feature>
<dbReference type="PANTHER" id="PTHR33510:SF5">
    <property type="entry name" value="PROTEIN TIC 20-II, CHLOROPLASTIC"/>
    <property type="match status" value="1"/>
</dbReference>
<proteinExistence type="inferred from homology"/>
<evidence type="ECO:0000256" key="4">
    <source>
        <dbReference type="ARBA" id="ARBA00022837"/>
    </source>
</evidence>
<dbReference type="GO" id="GO:0005509">
    <property type="term" value="F:calcium ion binding"/>
    <property type="evidence" value="ECO:0007669"/>
    <property type="project" value="InterPro"/>
</dbReference>
<dbReference type="GO" id="GO:0031969">
    <property type="term" value="C:chloroplast membrane"/>
    <property type="evidence" value="ECO:0007669"/>
    <property type="project" value="UniProtKB-SubCell"/>
</dbReference>
<protein>
    <recommendedName>
        <fullName evidence="10">EF-hand domain-containing protein</fullName>
    </recommendedName>
</protein>
<evidence type="ECO:0000256" key="1">
    <source>
        <dbReference type="ARBA" id="ARBA00004508"/>
    </source>
</evidence>